<keyword evidence="2" id="KW-0732">Signal</keyword>
<dbReference type="GO" id="GO:0005975">
    <property type="term" value="P:carbohydrate metabolic process"/>
    <property type="evidence" value="ECO:0007669"/>
    <property type="project" value="InterPro"/>
</dbReference>
<dbReference type="GO" id="GO:0016810">
    <property type="term" value="F:hydrolase activity, acting on carbon-nitrogen (but not peptide) bonds"/>
    <property type="evidence" value="ECO:0007669"/>
    <property type="project" value="InterPro"/>
</dbReference>
<dbReference type="InterPro" id="IPR011330">
    <property type="entry name" value="Glyco_hydro/deAcase_b/a-brl"/>
</dbReference>
<accession>A0A518CQ04</accession>
<dbReference type="Gene3D" id="3.20.20.370">
    <property type="entry name" value="Glycoside hydrolase/deacetylase"/>
    <property type="match status" value="1"/>
</dbReference>
<dbReference type="PANTHER" id="PTHR34216:SF3">
    <property type="entry name" value="POLY-BETA-1,6-N-ACETYL-D-GLUCOSAMINE N-DEACETYLASE"/>
    <property type="match status" value="1"/>
</dbReference>
<gene>
    <name evidence="4" type="primary">pgaB</name>
    <name evidence="4" type="ORF">Pla110_30480</name>
</gene>
<name>A0A518CQ04_9PLAN</name>
<reference evidence="4 5" key="1">
    <citation type="submission" date="2019-02" db="EMBL/GenBank/DDBJ databases">
        <title>Deep-cultivation of Planctomycetes and their phenomic and genomic characterization uncovers novel biology.</title>
        <authorList>
            <person name="Wiegand S."/>
            <person name="Jogler M."/>
            <person name="Boedeker C."/>
            <person name="Pinto D."/>
            <person name="Vollmers J."/>
            <person name="Rivas-Marin E."/>
            <person name="Kohn T."/>
            <person name="Peeters S.H."/>
            <person name="Heuer A."/>
            <person name="Rast P."/>
            <person name="Oberbeckmann S."/>
            <person name="Bunk B."/>
            <person name="Jeske O."/>
            <person name="Meyerdierks A."/>
            <person name="Storesund J.E."/>
            <person name="Kallscheuer N."/>
            <person name="Luecker S."/>
            <person name="Lage O.M."/>
            <person name="Pohl T."/>
            <person name="Merkel B.J."/>
            <person name="Hornburger P."/>
            <person name="Mueller R.-W."/>
            <person name="Bruemmer F."/>
            <person name="Labrenz M."/>
            <person name="Spormann A.M."/>
            <person name="Op den Camp H."/>
            <person name="Overmann J."/>
            <person name="Amann R."/>
            <person name="Jetten M.S.M."/>
            <person name="Mascher T."/>
            <person name="Medema M.H."/>
            <person name="Devos D.P."/>
            <person name="Kaster A.-K."/>
            <person name="Ovreas L."/>
            <person name="Rohde M."/>
            <person name="Galperin M.Y."/>
            <person name="Jogler C."/>
        </authorList>
    </citation>
    <scope>NUCLEOTIDE SEQUENCE [LARGE SCALE GENOMIC DNA]</scope>
    <source>
        <strain evidence="4 5">Pla110</strain>
    </source>
</reference>
<evidence type="ECO:0000256" key="2">
    <source>
        <dbReference type="ARBA" id="ARBA00022729"/>
    </source>
</evidence>
<evidence type="ECO:0000313" key="4">
    <source>
        <dbReference type="EMBL" id="QDU81307.1"/>
    </source>
</evidence>
<dbReference type="GO" id="GO:0005576">
    <property type="term" value="C:extracellular region"/>
    <property type="evidence" value="ECO:0007669"/>
    <property type="project" value="UniProtKB-SubCell"/>
</dbReference>
<proteinExistence type="predicted"/>
<dbReference type="Proteomes" id="UP000317178">
    <property type="component" value="Chromosome"/>
</dbReference>
<organism evidence="4 5">
    <name type="scientific">Polystyrenella longa</name>
    <dbReference type="NCBI Taxonomy" id="2528007"/>
    <lineage>
        <taxon>Bacteria</taxon>
        <taxon>Pseudomonadati</taxon>
        <taxon>Planctomycetota</taxon>
        <taxon>Planctomycetia</taxon>
        <taxon>Planctomycetales</taxon>
        <taxon>Planctomycetaceae</taxon>
        <taxon>Polystyrenella</taxon>
    </lineage>
</organism>
<keyword evidence="5" id="KW-1185">Reference proteome</keyword>
<dbReference type="InterPro" id="IPR002509">
    <property type="entry name" value="NODB_dom"/>
</dbReference>
<dbReference type="SUPFAM" id="SSF88713">
    <property type="entry name" value="Glycoside hydrolase/deacetylase"/>
    <property type="match status" value="1"/>
</dbReference>
<dbReference type="PROSITE" id="PS51677">
    <property type="entry name" value="NODB"/>
    <property type="match status" value="1"/>
</dbReference>
<sequence>MSWAPTNHRQKILPDLNASKLGLECLAFSGYEDICDRIHDYVENHNNTGWKQRVKKGLDEFILRGCKPISRYYNSNDPGAFGILMYHRVSPKIAGIEEPTWNVTPDQMEKQLKGLIQLGFTPVPLSEAVQHHQLGLDLPHNAFVVTFDDGYANNFTQAFPVLERLGVPATIFLATAYLGEDVPFPSDDWSQTGKADPDTWRPLTLEEAHQLNSSDLIELGSHTHTHDDFRGRPRELQQDVELSLSFMKREFDILHPTFAFPFGVRRFGFSSDDLIKAVKQTRVRCSLSTESQLAHLHQSPYYWGRFTATQADDAERLAVKLSGWYSRVKNGMRRLARR</sequence>
<dbReference type="AlphaFoldDB" id="A0A518CQ04"/>
<dbReference type="EMBL" id="CP036281">
    <property type="protein sequence ID" value="QDU81307.1"/>
    <property type="molecule type" value="Genomic_DNA"/>
</dbReference>
<feature type="domain" description="NodB homology" evidence="3">
    <location>
        <begin position="141"/>
        <end position="338"/>
    </location>
</feature>
<dbReference type="KEGG" id="plon:Pla110_30480"/>
<dbReference type="EC" id="3.5.1.-" evidence="4"/>
<dbReference type="Pfam" id="PF01522">
    <property type="entry name" value="Polysacc_deac_1"/>
    <property type="match status" value="1"/>
</dbReference>
<evidence type="ECO:0000259" key="3">
    <source>
        <dbReference type="PROSITE" id="PS51677"/>
    </source>
</evidence>
<protein>
    <submittedName>
        <fullName evidence="4">Poly-beta-1,6-N-acetyl-D-glucosamine N-deacetylase</fullName>
        <ecNumber evidence="4">3.5.1.-</ecNumber>
    </submittedName>
</protein>
<comment type="subcellular location">
    <subcellularLocation>
        <location evidence="1">Secreted</location>
    </subcellularLocation>
</comment>
<dbReference type="PANTHER" id="PTHR34216">
    <property type="match status" value="1"/>
</dbReference>
<dbReference type="CDD" id="cd10918">
    <property type="entry name" value="CE4_NodB_like_5s_6s"/>
    <property type="match status" value="1"/>
</dbReference>
<evidence type="ECO:0000256" key="1">
    <source>
        <dbReference type="ARBA" id="ARBA00004613"/>
    </source>
</evidence>
<dbReference type="RefSeq" id="WP_144996542.1">
    <property type="nucleotide sequence ID" value="NZ_CP036281.1"/>
</dbReference>
<dbReference type="InterPro" id="IPR051398">
    <property type="entry name" value="Polysacch_Deacetylase"/>
</dbReference>
<evidence type="ECO:0000313" key="5">
    <source>
        <dbReference type="Proteomes" id="UP000317178"/>
    </source>
</evidence>
<keyword evidence="4" id="KW-0378">Hydrolase</keyword>
<dbReference type="OrthoDB" id="9778320at2"/>